<dbReference type="FunFam" id="3.30.300.10:FF:000002">
    <property type="entry name" value="GMP synthase [glutamine-hydrolyzing]"/>
    <property type="match status" value="1"/>
</dbReference>
<dbReference type="PRINTS" id="PR00096">
    <property type="entry name" value="GATASE"/>
</dbReference>
<dbReference type="InterPro" id="IPR029062">
    <property type="entry name" value="Class_I_gatase-like"/>
</dbReference>
<keyword evidence="6 9" id="KW-0658">Purine biosynthesis</keyword>
<evidence type="ECO:0000313" key="12">
    <source>
        <dbReference type="EMBL" id="SMF55680.1"/>
    </source>
</evidence>
<dbReference type="HAMAP" id="MF_00344">
    <property type="entry name" value="GMP_synthase"/>
    <property type="match status" value="1"/>
</dbReference>
<dbReference type="InterPro" id="IPR001674">
    <property type="entry name" value="GMP_synth_C"/>
</dbReference>
<evidence type="ECO:0000256" key="7">
    <source>
        <dbReference type="ARBA" id="ARBA00022840"/>
    </source>
</evidence>
<feature type="active site" evidence="9">
    <location>
        <position position="183"/>
    </location>
</feature>
<dbReference type="Pfam" id="PF00958">
    <property type="entry name" value="GMP_synt_C"/>
    <property type="match status" value="1"/>
</dbReference>
<dbReference type="PROSITE" id="PS51553">
    <property type="entry name" value="GMPS_ATP_PPASE"/>
    <property type="match status" value="1"/>
</dbReference>
<evidence type="ECO:0000256" key="10">
    <source>
        <dbReference type="PROSITE-ProRule" id="PRU00886"/>
    </source>
</evidence>
<keyword evidence="3 9" id="KW-0436">Ligase</keyword>
<dbReference type="InterPro" id="IPR022310">
    <property type="entry name" value="NAD/GMP_synthase"/>
</dbReference>
<gene>
    <name evidence="9" type="primary">guaA</name>
    <name evidence="12" type="ORF">SAMN06296036_117154</name>
</gene>
<dbReference type="PROSITE" id="PS51273">
    <property type="entry name" value="GATASE_TYPE_1"/>
    <property type="match status" value="1"/>
</dbReference>
<proteinExistence type="inferred from homology"/>
<dbReference type="InterPro" id="IPR014729">
    <property type="entry name" value="Rossmann-like_a/b/a_fold"/>
</dbReference>
<comment type="pathway">
    <text evidence="2 9">Purine metabolism; GMP biosynthesis; GMP from XMP (L-Gln route): step 1/1.</text>
</comment>
<reference evidence="13" key="1">
    <citation type="submission" date="2017-04" db="EMBL/GenBank/DDBJ databases">
        <authorList>
            <person name="Varghese N."/>
            <person name="Submissions S."/>
        </authorList>
    </citation>
    <scope>NUCLEOTIDE SEQUENCE [LARGE SCALE GENOMIC DNA]</scope>
    <source>
        <strain evidence="13">RKEM611</strain>
    </source>
</reference>
<dbReference type="FunFam" id="3.40.50.880:FF:000001">
    <property type="entry name" value="GMP synthase [glutamine-hydrolyzing]"/>
    <property type="match status" value="1"/>
</dbReference>
<organism evidence="12 13">
    <name type="scientific">Pseudobacteriovorax antillogorgiicola</name>
    <dbReference type="NCBI Taxonomy" id="1513793"/>
    <lineage>
        <taxon>Bacteria</taxon>
        <taxon>Pseudomonadati</taxon>
        <taxon>Bdellovibrionota</taxon>
        <taxon>Oligoflexia</taxon>
        <taxon>Oligoflexales</taxon>
        <taxon>Pseudobacteriovoracaceae</taxon>
        <taxon>Pseudobacteriovorax</taxon>
    </lineage>
</organism>
<dbReference type="OrthoDB" id="5287652at2"/>
<dbReference type="InterPro" id="IPR004739">
    <property type="entry name" value="GMP_synth_GATase"/>
</dbReference>
<dbReference type="SUPFAM" id="SSF52317">
    <property type="entry name" value="Class I glutamine amidotransferase-like"/>
    <property type="match status" value="1"/>
</dbReference>
<dbReference type="CDD" id="cd01742">
    <property type="entry name" value="GATase1_GMP_Synthase"/>
    <property type="match status" value="1"/>
</dbReference>
<evidence type="ECO:0000256" key="1">
    <source>
        <dbReference type="ARBA" id="ARBA00002332"/>
    </source>
</evidence>
<feature type="domain" description="GMPS ATP-PPase" evidence="11">
    <location>
        <begin position="208"/>
        <end position="399"/>
    </location>
</feature>
<comment type="function">
    <text evidence="1 9">Catalyzes the synthesis of GMP from XMP.</text>
</comment>
<comment type="subunit">
    <text evidence="9">Homodimer.</text>
</comment>
<dbReference type="UniPathway" id="UPA00189">
    <property type="reaction ID" value="UER00296"/>
</dbReference>
<dbReference type="PRINTS" id="PR00099">
    <property type="entry name" value="CPSGATASE"/>
</dbReference>
<keyword evidence="4 9" id="KW-0547">Nucleotide-binding</keyword>
<dbReference type="GO" id="GO:0005524">
    <property type="term" value="F:ATP binding"/>
    <property type="evidence" value="ECO:0007669"/>
    <property type="project" value="UniProtKB-UniRule"/>
</dbReference>
<dbReference type="GO" id="GO:0003921">
    <property type="term" value="F:GMP synthase activity"/>
    <property type="evidence" value="ECO:0007669"/>
    <property type="project" value="InterPro"/>
</dbReference>
<dbReference type="InterPro" id="IPR025777">
    <property type="entry name" value="GMPS_ATP_PPase_dom"/>
</dbReference>
<dbReference type="GO" id="GO:0005829">
    <property type="term" value="C:cytosol"/>
    <property type="evidence" value="ECO:0007669"/>
    <property type="project" value="TreeGrafter"/>
</dbReference>
<dbReference type="CDD" id="cd01997">
    <property type="entry name" value="GMP_synthase_C"/>
    <property type="match status" value="1"/>
</dbReference>
<accession>A0A1Y6CDB7</accession>
<dbReference type="SUPFAM" id="SSF52402">
    <property type="entry name" value="Adenine nucleotide alpha hydrolases-like"/>
    <property type="match status" value="1"/>
</dbReference>
<name>A0A1Y6CDB7_9BACT</name>
<evidence type="ECO:0000256" key="4">
    <source>
        <dbReference type="ARBA" id="ARBA00022741"/>
    </source>
</evidence>
<keyword evidence="13" id="KW-1185">Reference proteome</keyword>
<evidence type="ECO:0000256" key="9">
    <source>
        <dbReference type="HAMAP-Rule" id="MF_00344"/>
    </source>
</evidence>
<keyword evidence="5 9" id="KW-0332">GMP biosynthesis</keyword>
<evidence type="ECO:0000256" key="3">
    <source>
        <dbReference type="ARBA" id="ARBA00022598"/>
    </source>
</evidence>
<dbReference type="EMBL" id="FWZT01000017">
    <property type="protein sequence ID" value="SMF55680.1"/>
    <property type="molecule type" value="Genomic_DNA"/>
</dbReference>
<evidence type="ECO:0000256" key="5">
    <source>
        <dbReference type="ARBA" id="ARBA00022749"/>
    </source>
</evidence>
<dbReference type="InterPro" id="IPR022955">
    <property type="entry name" value="GMP_synthase"/>
</dbReference>
<evidence type="ECO:0000313" key="13">
    <source>
        <dbReference type="Proteomes" id="UP000192907"/>
    </source>
</evidence>
<evidence type="ECO:0000256" key="8">
    <source>
        <dbReference type="ARBA" id="ARBA00022962"/>
    </source>
</evidence>
<dbReference type="PANTHER" id="PTHR11922">
    <property type="entry name" value="GMP SYNTHASE-RELATED"/>
    <property type="match status" value="1"/>
</dbReference>
<dbReference type="Gene3D" id="3.30.300.10">
    <property type="match status" value="1"/>
</dbReference>
<sequence length="524" mass="57833">MHHHSVTRPVHDGIIVLDYGSQYTLLIARRLREIGLYAEIVDGSKEQPPEDFTFHGVILSGGPDSVTDETARKLPRWVLDSGKPILGICYGMQLLAQEFGGKLRSGHQREYGKATLNLDVSHGCWASSMLSKLPESQTVWMSHGDDVENLTEEFSIIGRTGDGVVAAVAHKEKPYIALQFHPEVQHSECGKELLSLFVQDVCKAKLNWQADDVVEATLDYVKETVADGKVLMAVSGGVDSTVAVALMSQALGNDRVTAVFVDHGLLRKNEASWVKEKIESLGVNLVVLNRAQEFYQALSGVSDPEQKRKIIGLKFIEEFETYAKANEGFTHLGQGTLYPDVIESAGHGAGAKVIKSHHNVGGLPERLHMALVEPFRYLFKDEVRLVGRKVGISNELVDRHPFPGPGLAVRILGEITADKVEILQNADQIFIDKLREKDLYKEVWQAFAVLLPVKTVGVMGDNRTYQWTCALRAVTATDGMTAGVGDLPMEFLVSVSDEIVRKVDGINRVVYDITTKPPATIEWE</sequence>
<keyword evidence="8 9" id="KW-0315">Glutamine amidotransferase</keyword>
<feature type="active site" description="Nucleophile" evidence="9">
    <location>
        <position position="89"/>
    </location>
</feature>
<dbReference type="NCBIfam" id="TIGR00884">
    <property type="entry name" value="guaA_Cterm"/>
    <property type="match status" value="1"/>
</dbReference>
<keyword evidence="7 9" id="KW-0067">ATP-binding</keyword>
<dbReference type="PANTHER" id="PTHR11922:SF2">
    <property type="entry name" value="GMP SYNTHASE [GLUTAMINE-HYDROLYZING]"/>
    <property type="match status" value="1"/>
</dbReference>
<dbReference type="Pfam" id="PF02540">
    <property type="entry name" value="NAD_synthase"/>
    <property type="match status" value="1"/>
</dbReference>
<dbReference type="AlphaFoldDB" id="A0A1Y6CDB7"/>
<dbReference type="Gene3D" id="3.40.50.620">
    <property type="entry name" value="HUPs"/>
    <property type="match status" value="1"/>
</dbReference>
<dbReference type="NCBIfam" id="TIGR00888">
    <property type="entry name" value="guaA_Nterm"/>
    <property type="match status" value="1"/>
</dbReference>
<dbReference type="Proteomes" id="UP000192907">
    <property type="component" value="Unassembled WGS sequence"/>
</dbReference>
<feature type="active site" evidence="9">
    <location>
        <position position="181"/>
    </location>
</feature>
<dbReference type="EC" id="6.3.5.2" evidence="9"/>
<feature type="binding site" evidence="10">
    <location>
        <begin position="235"/>
        <end position="241"/>
    </location>
    <ligand>
        <name>ATP</name>
        <dbReference type="ChEBI" id="CHEBI:30616"/>
    </ligand>
</feature>
<evidence type="ECO:0000256" key="2">
    <source>
        <dbReference type="ARBA" id="ARBA00005153"/>
    </source>
</evidence>
<dbReference type="InterPro" id="IPR017926">
    <property type="entry name" value="GATASE"/>
</dbReference>
<dbReference type="Pfam" id="PF00117">
    <property type="entry name" value="GATase"/>
    <property type="match status" value="1"/>
</dbReference>
<dbReference type="SUPFAM" id="SSF54810">
    <property type="entry name" value="GMP synthetase C-terminal dimerisation domain"/>
    <property type="match status" value="1"/>
</dbReference>
<comment type="catalytic activity">
    <reaction evidence="9">
        <text>XMP + L-glutamine + ATP + H2O = GMP + L-glutamate + AMP + diphosphate + 2 H(+)</text>
        <dbReference type="Rhea" id="RHEA:11680"/>
        <dbReference type="ChEBI" id="CHEBI:15377"/>
        <dbReference type="ChEBI" id="CHEBI:15378"/>
        <dbReference type="ChEBI" id="CHEBI:29985"/>
        <dbReference type="ChEBI" id="CHEBI:30616"/>
        <dbReference type="ChEBI" id="CHEBI:33019"/>
        <dbReference type="ChEBI" id="CHEBI:57464"/>
        <dbReference type="ChEBI" id="CHEBI:58115"/>
        <dbReference type="ChEBI" id="CHEBI:58359"/>
        <dbReference type="ChEBI" id="CHEBI:456215"/>
        <dbReference type="EC" id="6.3.5.2"/>
    </reaction>
</comment>
<evidence type="ECO:0000256" key="6">
    <source>
        <dbReference type="ARBA" id="ARBA00022755"/>
    </source>
</evidence>
<dbReference type="STRING" id="1513793.SAMN06296036_117154"/>
<dbReference type="Gene3D" id="3.40.50.880">
    <property type="match status" value="1"/>
</dbReference>
<dbReference type="NCBIfam" id="NF000848">
    <property type="entry name" value="PRK00074.1"/>
    <property type="match status" value="1"/>
</dbReference>
<evidence type="ECO:0000259" key="11">
    <source>
        <dbReference type="PROSITE" id="PS51553"/>
    </source>
</evidence>
<protein>
    <recommendedName>
        <fullName evidence="9">GMP synthase [glutamine-hydrolyzing]</fullName>
        <ecNumber evidence="9">6.3.5.2</ecNumber>
    </recommendedName>
    <alternativeName>
        <fullName evidence="9">GMP synthetase</fullName>
    </alternativeName>
    <alternativeName>
        <fullName evidence="9">Glutamine amidotransferase</fullName>
    </alternativeName>
</protein>